<dbReference type="AlphaFoldDB" id="A0A7W8AD74"/>
<dbReference type="NCBIfam" id="TIGR01509">
    <property type="entry name" value="HAD-SF-IA-v3"/>
    <property type="match status" value="1"/>
</dbReference>
<keyword evidence="2" id="KW-1185">Reference proteome</keyword>
<dbReference type="InterPro" id="IPR051806">
    <property type="entry name" value="HAD-like_SPP"/>
</dbReference>
<organism evidence="1 2">
    <name type="scientific">Nonomuraea endophytica</name>
    <dbReference type="NCBI Taxonomy" id="714136"/>
    <lineage>
        <taxon>Bacteria</taxon>
        <taxon>Bacillati</taxon>
        <taxon>Actinomycetota</taxon>
        <taxon>Actinomycetes</taxon>
        <taxon>Streptosporangiales</taxon>
        <taxon>Streptosporangiaceae</taxon>
        <taxon>Nonomuraea</taxon>
    </lineage>
</organism>
<dbReference type="RefSeq" id="WP_184973799.1">
    <property type="nucleotide sequence ID" value="NZ_JACHIN010000021.1"/>
</dbReference>
<dbReference type="PANTHER" id="PTHR43481:SF4">
    <property type="entry name" value="GLYCEROL-1-PHOSPHATE PHOSPHOHYDROLASE 1-RELATED"/>
    <property type="match status" value="1"/>
</dbReference>
<dbReference type="EMBL" id="JACHIN010000021">
    <property type="protein sequence ID" value="MBB5084122.1"/>
    <property type="molecule type" value="Genomic_DNA"/>
</dbReference>
<dbReference type="GO" id="GO:0050308">
    <property type="term" value="F:sugar-phosphatase activity"/>
    <property type="evidence" value="ECO:0007669"/>
    <property type="project" value="TreeGrafter"/>
</dbReference>
<dbReference type="Gene3D" id="3.40.50.1000">
    <property type="entry name" value="HAD superfamily/HAD-like"/>
    <property type="match status" value="1"/>
</dbReference>
<sequence>MVEPHGHGPVHGAAATARLQAIQHADLSGIVPGAGAPELLATLDRRGLLWAVVTSSDARMAKVTLDTAGIVPPLLLTLDDVTNGKPDPEGYLAAAAGLGVDPARCLVVEDSHPGVAAGKAAGAVVAALKGVPADLRIDNLEQVAALLDG</sequence>
<proteinExistence type="predicted"/>
<evidence type="ECO:0000313" key="1">
    <source>
        <dbReference type="EMBL" id="MBB5084122.1"/>
    </source>
</evidence>
<dbReference type="InterPro" id="IPR023214">
    <property type="entry name" value="HAD_sf"/>
</dbReference>
<gene>
    <name evidence="1" type="ORF">HNR40_009630</name>
</gene>
<dbReference type="PANTHER" id="PTHR43481">
    <property type="entry name" value="FRUCTOSE-1-PHOSPHATE PHOSPHATASE"/>
    <property type="match status" value="1"/>
</dbReference>
<comment type="caution">
    <text evidence="1">The sequence shown here is derived from an EMBL/GenBank/DDBJ whole genome shotgun (WGS) entry which is preliminary data.</text>
</comment>
<dbReference type="Proteomes" id="UP000568380">
    <property type="component" value="Unassembled WGS sequence"/>
</dbReference>
<dbReference type="InterPro" id="IPR006439">
    <property type="entry name" value="HAD-SF_hydro_IA"/>
</dbReference>
<protein>
    <submittedName>
        <fullName evidence="1">HAD superfamily hydrolase (TIGR01509 family)</fullName>
    </submittedName>
</protein>
<keyword evidence="1" id="KW-0378">Hydrolase</keyword>
<evidence type="ECO:0000313" key="2">
    <source>
        <dbReference type="Proteomes" id="UP000568380"/>
    </source>
</evidence>
<dbReference type="InterPro" id="IPR036412">
    <property type="entry name" value="HAD-like_sf"/>
</dbReference>
<accession>A0A7W8AD74</accession>
<dbReference type="SUPFAM" id="SSF56784">
    <property type="entry name" value="HAD-like"/>
    <property type="match status" value="1"/>
</dbReference>
<dbReference type="Pfam" id="PF00702">
    <property type="entry name" value="Hydrolase"/>
    <property type="match status" value="1"/>
</dbReference>
<name>A0A7W8AD74_9ACTN</name>
<reference evidence="1 2" key="1">
    <citation type="submission" date="2020-08" db="EMBL/GenBank/DDBJ databases">
        <title>Genomic Encyclopedia of Type Strains, Phase IV (KMG-IV): sequencing the most valuable type-strain genomes for metagenomic binning, comparative biology and taxonomic classification.</title>
        <authorList>
            <person name="Goeker M."/>
        </authorList>
    </citation>
    <scope>NUCLEOTIDE SEQUENCE [LARGE SCALE GENOMIC DNA]</scope>
    <source>
        <strain evidence="1 2">DSM 45385</strain>
    </source>
</reference>